<comment type="caution">
    <text evidence="3">The sequence shown here is derived from an EMBL/GenBank/DDBJ whole genome shotgun (WGS) entry which is preliminary data.</text>
</comment>
<accession>A0ABT8SN54</accession>
<evidence type="ECO:0000259" key="2">
    <source>
        <dbReference type="Pfam" id="PF13441"/>
    </source>
</evidence>
<dbReference type="InterPro" id="IPR027367">
    <property type="entry name" value="Gly-zipper_YMGG"/>
</dbReference>
<protein>
    <submittedName>
        <fullName evidence="3">YMGG-like glycine zipper-containing protein</fullName>
    </submittedName>
</protein>
<reference evidence="3" key="1">
    <citation type="submission" date="2023-07" db="EMBL/GenBank/DDBJ databases">
        <title>Brevundimonas soil sp. nov., isolated from the soil of chemical plant.</title>
        <authorList>
            <person name="Wu N."/>
        </authorList>
    </citation>
    <scope>NUCLEOTIDE SEQUENCE</scope>
    <source>
        <strain evidence="3">XZ-24</strain>
    </source>
</reference>
<keyword evidence="4" id="KW-1185">Reference proteome</keyword>
<evidence type="ECO:0000256" key="1">
    <source>
        <dbReference type="SAM" id="SignalP"/>
    </source>
</evidence>
<name>A0ABT8SN54_9CAUL</name>
<dbReference type="PROSITE" id="PS51257">
    <property type="entry name" value="PROKAR_LIPOPROTEIN"/>
    <property type="match status" value="1"/>
</dbReference>
<organism evidence="3 4">
    <name type="scientific">Peiella sedimenti</name>
    <dbReference type="NCBI Taxonomy" id="3061083"/>
    <lineage>
        <taxon>Bacteria</taxon>
        <taxon>Pseudomonadati</taxon>
        <taxon>Pseudomonadota</taxon>
        <taxon>Alphaproteobacteria</taxon>
        <taxon>Caulobacterales</taxon>
        <taxon>Caulobacteraceae</taxon>
        <taxon>Peiella</taxon>
    </lineage>
</organism>
<feature type="signal peptide" evidence="1">
    <location>
        <begin position="1"/>
        <end position="22"/>
    </location>
</feature>
<evidence type="ECO:0000313" key="3">
    <source>
        <dbReference type="EMBL" id="MDO1559043.1"/>
    </source>
</evidence>
<keyword evidence="1" id="KW-0732">Signal</keyword>
<sequence>MKRTLIAIAGFGLMASACSSYGGPSDNVVRNAAGGAALGAVAGAIVGNNVGDGDAGRGAAIGAAIGGVAGAIRGSQQDRANQSRYWDANARAYYYCYPQGDCYWENGTRRN</sequence>
<gene>
    <name evidence="3" type="ORF">Q0812_06330</name>
</gene>
<feature type="domain" description="YMGG-like Gly-zipper" evidence="2">
    <location>
        <begin position="31"/>
        <end position="76"/>
    </location>
</feature>
<dbReference type="RefSeq" id="WP_302109470.1">
    <property type="nucleotide sequence ID" value="NZ_JAUKTR010000002.1"/>
</dbReference>
<dbReference type="EMBL" id="JAUKTR010000002">
    <property type="protein sequence ID" value="MDO1559043.1"/>
    <property type="molecule type" value="Genomic_DNA"/>
</dbReference>
<dbReference type="Proteomes" id="UP001169063">
    <property type="component" value="Unassembled WGS sequence"/>
</dbReference>
<evidence type="ECO:0000313" key="4">
    <source>
        <dbReference type="Proteomes" id="UP001169063"/>
    </source>
</evidence>
<dbReference type="Pfam" id="PF13441">
    <property type="entry name" value="Gly-zipper_YMGG"/>
    <property type="match status" value="1"/>
</dbReference>
<feature type="chain" id="PRO_5046666081" evidence="1">
    <location>
        <begin position="23"/>
        <end position="111"/>
    </location>
</feature>
<proteinExistence type="predicted"/>